<dbReference type="SUPFAM" id="SSF69618">
    <property type="entry name" value="HemD-like"/>
    <property type="match status" value="1"/>
</dbReference>
<evidence type="ECO:0000259" key="10">
    <source>
        <dbReference type="Pfam" id="PF02602"/>
    </source>
</evidence>
<evidence type="ECO:0000256" key="3">
    <source>
        <dbReference type="ARBA" id="ARBA00013109"/>
    </source>
</evidence>
<keyword evidence="5 9" id="KW-0627">Porphyrin biosynthesis</keyword>
<dbReference type="Proteomes" id="UP001501461">
    <property type="component" value="Unassembled WGS sequence"/>
</dbReference>
<evidence type="ECO:0000256" key="4">
    <source>
        <dbReference type="ARBA" id="ARBA00023239"/>
    </source>
</evidence>
<evidence type="ECO:0000313" key="12">
    <source>
        <dbReference type="Proteomes" id="UP001501461"/>
    </source>
</evidence>
<dbReference type="InterPro" id="IPR036108">
    <property type="entry name" value="4pyrrol_syn_uPrphyn_synt_sf"/>
</dbReference>
<keyword evidence="4 9" id="KW-0456">Lyase</keyword>
<dbReference type="Gene3D" id="3.40.50.10090">
    <property type="match status" value="2"/>
</dbReference>
<comment type="pathway">
    <text evidence="1 9">Porphyrin-containing compound metabolism; protoporphyrin-IX biosynthesis; coproporphyrinogen-III from 5-aminolevulinate: step 3/4.</text>
</comment>
<evidence type="ECO:0000256" key="8">
    <source>
        <dbReference type="ARBA" id="ARBA00048617"/>
    </source>
</evidence>
<comment type="similarity">
    <text evidence="2 9">Belongs to the uroporphyrinogen-III synthase family.</text>
</comment>
<dbReference type="EC" id="4.2.1.75" evidence="3 9"/>
<evidence type="ECO:0000313" key="11">
    <source>
        <dbReference type="EMBL" id="GAA2026474.1"/>
    </source>
</evidence>
<dbReference type="EMBL" id="BAAAMN010000005">
    <property type="protein sequence ID" value="GAA2026474.1"/>
    <property type="molecule type" value="Genomic_DNA"/>
</dbReference>
<dbReference type="PANTHER" id="PTHR38042:SF1">
    <property type="entry name" value="UROPORPHYRINOGEN-III SYNTHASE, CHLOROPLASTIC"/>
    <property type="match status" value="1"/>
</dbReference>
<accession>A0ABN2U2I3</accession>
<keyword evidence="12" id="KW-1185">Reference proteome</keyword>
<comment type="function">
    <text evidence="6 9">Catalyzes cyclization of the linear tetrapyrrole, hydroxymethylbilane, to the macrocyclic uroporphyrinogen III.</text>
</comment>
<dbReference type="InterPro" id="IPR039793">
    <property type="entry name" value="UROS/Hem4"/>
</dbReference>
<comment type="caution">
    <text evidence="11">The sequence shown here is derived from an EMBL/GenBank/DDBJ whole genome shotgun (WGS) entry which is preliminary data.</text>
</comment>
<dbReference type="Pfam" id="PF02602">
    <property type="entry name" value="HEM4"/>
    <property type="match status" value="1"/>
</dbReference>
<name>A0ABN2U2I3_9MICC</name>
<dbReference type="InterPro" id="IPR003754">
    <property type="entry name" value="4pyrrol_synth_uPrphyn_synth"/>
</dbReference>
<protein>
    <recommendedName>
        <fullName evidence="7 9">Uroporphyrinogen-III synthase</fullName>
        <ecNumber evidence="3 9">4.2.1.75</ecNumber>
    </recommendedName>
</protein>
<dbReference type="PANTHER" id="PTHR38042">
    <property type="entry name" value="UROPORPHYRINOGEN-III SYNTHASE, CHLOROPLASTIC"/>
    <property type="match status" value="1"/>
</dbReference>
<evidence type="ECO:0000256" key="1">
    <source>
        <dbReference type="ARBA" id="ARBA00004772"/>
    </source>
</evidence>
<evidence type="ECO:0000256" key="5">
    <source>
        <dbReference type="ARBA" id="ARBA00023244"/>
    </source>
</evidence>
<comment type="catalytic activity">
    <reaction evidence="8 9">
        <text>hydroxymethylbilane = uroporphyrinogen III + H2O</text>
        <dbReference type="Rhea" id="RHEA:18965"/>
        <dbReference type="ChEBI" id="CHEBI:15377"/>
        <dbReference type="ChEBI" id="CHEBI:57308"/>
        <dbReference type="ChEBI" id="CHEBI:57845"/>
        <dbReference type="EC" id="4.2.1.75"/>
    </reaction>
</comment>
<reference evidence="11 12" key="1">
    <citation type="journal article" date="2019" name="Int. J. Syst. Evol. Microbiol.">
        <title>The Global Catalogue of Microorganisms (GCM) 10K type strain sequencing project: providing services to taxonomists for standard genome sequencing and annotation.</title>
        <authorList>
            <consortium name="The Broad Institute Genomics Platform"/>
            <consortium name="The Broad Institute Genome Sequencing Center for Infectious Disease"/>
            <person name="Wu L."/>
            <person name="Ma J."/>
        </authorList>
    </citation>
    <scope>NUCLEOTIDE SEQUENCE [LARGE SCALE GENOMIC DNA]</scope>
    <source>
        <strain evidence="11 12">JCM 13595</strain>
    </source>
</reference>
<evidence type="ECO:0000256" key="7">
    <source>
        <dbReference type="ARBA" id="ARBA00040167"/>
    </source>
</evidence>
<proteinExistence type="inferred from homology"/>
<dbReference type="CDD" id="cd06578">
    <property type="entry name" value="HemD"/>
    <property type="match status" value="1"/>
</dbReference>
<evidence type="ECO:0000256" key="2">
    <source>
        <dbReference type="ARBA" id="ARBA00008133"/>
    </source>
</evidence>
<gene>
    <name evidence="11" type="ORF">GCM10009720_02670</name>
</gene>
<evidence type="ECO:0000256" key="6">
    <source>
        <dbReference type="ARBA" id="ARBA00037589"/>
    </source>
</evidence>
<feature type="domain" description="Tetrapyrrole biosynthesis uroporphyrinogen III synthase" evidence="10">
    <location>
        <begin position="15"/>
        <end position="241"/>
    </location>
</feature>
<sequence>MRIILTRQPAQAGHIEAGLEHSGYSIAFLPLTDFQLPEDTGALDAMITGLHAGRWDRLLLTSPNTIRALVARSWDPVATEAHTVIGVTGPGTARVLHDSGATMTPWMPNNDASAAGILAQFPTGPGTVALPQGAAAGDAMCTGLTQRGWEVTHAVAYHTVDYPAQPDRALLPVEQGSLETADVHSDDVIVLTAPSAARRWAEVAVPVRAVIAIGHPTQRAADESNIALAATAPSPNATGLAAVLEALD</sequence>
<evidence type="ECO:0000256" key="9">
    <source>
        <dbReference type="RuleBase" id="RU366031"/>
    </source>
</evidence>
<organism evidence="11 12">
    <name type="scientific">Yaniella flava</name>
    <dbReference type="NCBI Taxonomy" id="287930"/>
    <lineage>
        <taxon>Bacteria</taxon>
        <taxon>Bacillati</taxon>
        <taxon>Actinomycetota</taxon>
        <taxon>Actinomycetes</taxon>
        <taxon>Micrococcales</taxon>
        <taxon>Micrococcaceae</taxon>
        <taxon>Yaniella</taxon>
    </lineage>
</organism>